<dbReference type="Proteomes" id="UP000887013">
    <property type="component" value="Unassembled WGS sequence"/>
</dbReference>
<sequence>MLRSVKLIDLNSFFLEVDKIASLLWRFAECRFFRSQLFGKKEWISAVILLVISLTGESVKEYFSAFVDYLEIRPNKGNFLQYCEASV</sequence>
<name>A0A8X6UBJ1_NEPPI</name>
<organism evidence="1 2">
    <name type="scientific">Nephila pilipes</name>
    <name type="common">Giant wood spider</name>
    <name type="synonym">Nephila maculata</name>
    <dbReference type="NCBI Taxonomy" id="299642"/>
    <lineage>
        <taxon>Eukaryota</taxon>
        <taxon>Metazoa</taxon>
        <taxon>Ecdysozoa</taxon>
        <taxon>Arthropoda</taxon>
        <taxon>Chelicerata</taxon>
        <taxon>Arachnida</taxon>
        <taxon>Araneae</taxon>
        <taxon>Araneomorphae</taxon>
        <taxon>Entelegynae</taxon>
        <taxon>Araneoidea</taxon>
        <taxon>Nephilidae</taxon>
        <taxon>Nephila</taxon>
    </lineage>
</organism>
<reference evidence="1" key="1">
    <citation type="submission" date="2020-08" db="EMBL/GenBank/DDBJ databases">
        <title>Multicomponent nature underlies the extraordinary mechanical properties of spider dragline silk.</title>
        <authorList>
            <person name="Kono N."/>
            <person name="Nakamura H."/>
            <person name="Mori M."/>
            <person name="Yoshida Y."/>
            <person name="Ohtoshi R."/>
            <person name="Malay A.D."/>
            <person name="Moran D.A.P."/>
            <person name="Tomita M."/>
            <person name="Numata K."/>
            <person name="Arakawa K."/>
        </authorList>
    </citation>
    <scope>NUCLEOTIDE SEQUENCE</scope>
</reference>
<gene>
    <name evidence="1" type="ORF">NPIL_281571</name>
</gene>
<evidence type="ECO:0000313" key="1">
    <source>
        <dbReference type="EMBL" id="GFT97670.1"/>
    </source>
</evidence>
<protein>
    <submittedName>
        <fullName evidence="1">Uncharacterized protein</fullName>
    </submittedName>
</protein>
<dbReference type="EMBL" id="BMAW01075588">
    <property type="protein sequence ID" value="GFT97670.1"/>
    <property type="molecule type" value="Genomic_DNA"/>
</dbReference>
<dbReference type="AlphaFoldDB" id="A0A8X6UBJ1"/>
<proteinExistence type="predicted"/>
<keyword evidence="2" id="KW-1185">Reference proteome</keyword>
<evidence type="ECO:0000313" key="2">
    <source>
        <dbReference type="Proteomes" id="UP000887013"/>
    </source>
</evidence>
<accession>A0A8X6UBJ1</accession>
<comment type="caution">
    <text evidence="1">The sequence shown here is derived from an EMBL/GenBank/DDBJ whole genome shotgun (WGS) entry which is preliminary data.</text>
</comment>